<dbReference type="Proteomes" id="UP001365542">
    <property type="component" value="Unassembled WGS sequence"/>
</dbReference>
<sequence length="1161" mass="130963">MEEAAQDSIFWCKKYFQTGDVTHLNQAIRIGEQEVESVPENHDNQLEYLSNLSRYYVERFQKLKDNNDLDTAIILSEKVVNSTPLDNHGALANRLSNLSKSYHERYDRFGKPEDLSLAIEKGEKAAEIYPSNNPNLPNCKHVLSVCYMAKFEKGSDPDDLGKATQYARQATDTSLKYDPNFINYRHQLSICYNKKFDQFKLKEDSDNAIQISEAILQTANDLNGRSLAPLYDNISSCYNARFKIFKDNEDLQEAIRASQNAVQLSLPNDPNRASRLSKLSNRYSLQFAVFGKQEDINKAIDSAEEAVNIPGSSRLEIPEFQINLSNHYKSRFDWLGDPEDLEKSIDFGERALDSLTPGHQDKAACLSNLSNSYGSRFRRFWDHRDIDEAIKLAQDSIEATPADSQRLGARYNNLSVHYSSKFHKLKKKEYIDEAIENVKKALDNFHERDPERTTGLSSHSIFYNIRYKHFGNQDDINEAIRISNRAIEESNGNVDISTPKYHHNLAIHYTTTFNGAMNENFDLDKALKASLKAVNTTPLDSIDRAERLTTLSNIYAIKYDKLKDRNDLQEAILHMRAAFAIEHVSPLSRIQRGMLLSELFSKKHDYHQAAGAARDATLLFPRISPRYLPRRDHEDVLSEASEISSRACSLALLAGNPAYEAFILLEIGRAVMASLAIDFQTDSLALREQYPQLYKRYEDLRYRLSAIRSSDETSLANAALNLDRFRSFYIEQGLTTVEAEIRQKPGFATFQQPPSLEDLRKMAKEGPIVALNVTALRSDALIITTTGVHALPLPNLAHDEATRHMSSMKTITKRSLPVVRQNNEHMRKLLEWLWKSAVEPVLRELGFLNPSSDSKLPHIWWITNGIMSSAPLHAAGIYNMKGVAKEKESAVNCVISSFISTTKALKFAREKILAVRNNQQPAVQVNEEDAEGDVNDAEGEKVEYMGEALLICASDEIGPRGKPKTSFEKEIPEIIPAIEKCYKATTLKDSPREEVLEQIKQSSIIHFACHGKSVGFDRSAEPPLSPSNSYLLLKGSLRTSAEKLTINDLAKVTHPKAQLAYLSACSTATISSEELRDEMIHIANAFQLAGYPHVIGTMWVAEDGSARKMAAVFYKNLLAEGSQNMSYNVAKALHEARKEVMAEMRYKADFLAWATFIHIGA</sequence>
<gene>
    <name evidence="2" type="ORF">TWF694_003787</name>
</gene>
<keyword evidence="3" id="KW-1185">Reference proteome</keyword>
<dbReference type="EMBL" id="JAVHJO010000013">
    <property type="protein sequence ID" value="KAK6530435.1"/>
    <property type="molecule type" value="Genomic_DNA"/>
</dbReference>
<dbReference type="AlphaFoldDB" id="A0AAV9WZK6"/>
<dbReference type="Pfam" id="PF12770">
    <property type="entry name" value="CHAT"/>
    <property type="match status" value="1"/>
</dbReference>
<evidence type="ECO:0000259" key="1">
    <source>
        <dbReference type="Pfam" id="PF12770"/>
    </source>
</evidence>
<name>A0AAV9WZK6_9PEZI</name>
<proteinExistence type="predicted"/>
<evidence type="ECO:0000313" key="3">
    <source>
        <dbReference type="Proteomes" id="UP001365542"/>
    </source>
</evidence>
<feature type="domain" description="CHAT" evidence="1">
    <location>
        <begin position="828"/>
        <end position="1161"/>
    </location>
</feature>
<comment type="caution">
    <text evidence="2">The sequence shown here is derived from an EMBL/GenBank/DDBJ whole genome shotgun (WGS) entry which is preliminary data.</text>
</comment>
<organism evidence="2 3">
    <name type="scientific">Orbilia ellipsospora</name>
    <dbReference type="NCBI Taxonomy" id="2528407"/>
    <lineage>
        <taxon>Eukaryota</taxon>
        <taxon>Fungi</taxon>
        <taxon>Dikarya</taxon>
        <taxon>Ascomycota</taxon>
        <taxon>Pezizomycotina</taxon>
        <taxon>Orbiliomycetes</taxon>
        <taxon>Orbiliales</taxon>
        <taxon>Orbiliaceae</taxon>
        <taxon>Orbilia</taxon>
    </lineage>
</organism>
<dbReference type="InterPro" id="IPR024983">
    <property type="entry name" value="CHAT_dom"/>
</dbReference>
<evidence type="ECO:0000313" key="2">
    <source>
        <dbReference type="EMBL" id="KAK6530435.1"/>
    </source>
</evidence>
<dbReference type="InterPro" id="IPR011990">
    <property type="entry name" value="TPR-like_helical_dom_sf"/>
</dbReference>
<reference evidence="2 3" key="1">
    <citation type="submission" date="2019-10" db="EMBL/GenBank/DDBJ databases">
        <authorList>
            <person name="Palmer J.M."/>
        </authorList>
    </citation>
    <scope>NUCLEOTIDE SEQUENCE [LARGE SCALE GENOMIC DNA]</scope>
    <source>
        <strain evidence="2 3">TWF694</strain>
    </source>
</reference>
<protein>
    <recommendedName>
        <fullName evidence="1">CHAT domain-containing protein</fullName>
    </recommendedName>
</protein>
<accession>A0AAV9WZK6</accession>
<dbReference type="SUPFAM" id="SSF81901">
    <property type="entry name" value="HCP-like"/>
    <property type="match status" value="3"/>
</dbReference>
<dbReference type="Gene3D" id="1.25.40.10">
    <property type="entry name" value="Tetratricopeptide repeat domain"/>
    <property type="match status" value="4"/>
</dbReference>